<name>A0ABX1WZ14_9BACT</name>
<dbReference type="RefSeq" id="WP_171596657.1">
    <property type="nucleotide sequence ID" value="NZ_RZNH01000033.1"/>
</dbReference>
<feature type="chain" id="PRO_5046403865" description="Outer membrane protein beta-barrel domain-containing protein" evidence="1">
    <location>
        <begin position="20"/>
        <end position="216"/>
    </location>
</feature>
<evidence type="ECO:0000313" key="3">
    <source>
        <dbReference type="Proteomes" id="UP000732105"/>
    </source>
</evidence>
<gene>
    <name evidence="2" type="ORF">ELS83_16415</name>
</gene>
<organism evidence="2 3">
    <name type="scientific">Marinifilum caeruleilacunae</name>
    <dbReference type="NCBI Taxonomy" id="2499076"/>
    <lineage>
        <taxon>Bacteria</taxon>
        <taxon>Pseudomonadati</taxon>
        <taxon>Bacteroidota</taxon>
        <taxon>Bacteroidia</taxon>
        <taxon>Marinilabiliales</taxon>
        <taxon>Marinifilaceae</taxon>
    </lineage>
</organism>
<comment type="caution">
    <text evidence="2">The sequence shown here is derived from an EMBL/GenBank/DDBJ whole genome shotgun (WGS) entry which is preliminary data.</text>
</comment>
<evidence type="ECO:0000256" key="1">
    <source>
        <dbReference type="SAM" id="SignalP"/>
    </source>
</evidence>
<accession>A0ABX1WZ14</accession>
<evidence type="ECO:0008006" key="4">
    <source>
        <dbReference type="Google" id="ProtNLM"/>
    </source>
</evidence>
<reference evidence="2 3" key="1">
    <citation type="submission" date="2018-12" db="EMBL/GenBank/DDBJ databases">
        <title>Marinifilum JC070 sp. nov., a marine bacterium isolated from Yongle Blue Hole in the South China Sea.</title>
        <authorList>
            <person name="Fu T."/>
        </authorList>
    </citation>
    <scope>NUCLEOTIDE SEQUENCE [LARGE SCALE GENOMIC DNA]</scope>
    <source>
        <strain evidence="2 3">JC070</strain>
    </source>
</reference>
<dbReference type="Proteomes" id="UP000732105">
    <property type="component" value="Unassembled WGS sequence"/>
</dbReference>
<protein>
    <recommendedName>
        <fullName evidence="4">Outer membrane protein beta-barrel domain-containing protein</fullName>
    </recommendedName>
</protein>
<feature type="signal peptide" evidence="1">
    <location>
        <begin position="1"/>
        <end position="19"/>
    </location>
</feature>
<proteinExistence type="predicted"/>
<keyword evidence="3" id="KW-1185">Reference proteome</keyword>
<dbReference type="EMBL" id="RZNH01000033">
    <property type="protein sequence ID" value="NOU61393.1"/>
    <property type="molecule type" value="Genomic_DNA"/>
</dbReference>
<sequence length="216" mass="24770">MKHFLLLLFSITILSSLHAQIQKGSVITGGYLNYNTNDVSQKPNNGGHTFTDIESNNLTLAPQVGVFVNESTLIGLGLTYEHTKNKSSYESMYYNSESYEDKRNLFLINPYLTKYSKLKDKLYFTTRLNLMVGFGKHEESKLLAFRANATPGLTYFVSDKWALTCNVGQIYYNRMRSKLTTEDFTNKSIDEDYGLRVSFNTFTVGFQYVINKKSRE</sequence>
<keyword evidence="1" id="KW-0732">Signal</keyword>
<evidence type="ECO:0000313" key="2">
    <source>
        <dbReference type="EMBL" id="NOU61393.1"/>
    </source>
</evidence>